<dbReference type="RefSeq" id="WP_110989146.1">
    <property type="nucleotide sequence ID" value="NZ_CAWNWM010000044.1"/>
</dbReference>
<dbReference type="PRINTS" id="PR00111">
    <property type="entry name" value="ABHYDROLASE"/>
</dbReference>
<dbReference type="EC" id="3.1.1.1" evidence="2"/>
<protein>
    <submittedName>
        <fullName evidence="2">Carboxylesterase YbfK</fullName>
        <ecNumber evidence="2">3.1.1.1</ecNumber>
    </submittedName>
</protein>
<dbReference type="AlphaFoldDB" id="A0A2W1JJ70"/>
<evidence type="ECO:0000313" key="2">
    <source>
        <dbReference type="EMBL" id="PZD70304.1"/>
    </source>
</evidence>
<dbReference type="InterPro" id="IPR029058">
    <property type="entry name" value="AB_hydrolase_fold"/>
</dbReference>
<keyword evidence="2" id="KW-0378">Hydrolase</keyword>
<dbReference type="SUPFAM" id="SSF53474">
    <property type="entry name" value="alpha/beta-Hydrolases"/>
    <property type="match status" value="1"/>
</dbReference>
<dbReference type="GO" id="GO:0106435">
    <property type="term" value="F:carboxylesterase activity"/>
    <property type="evidence" value="ECO:0007669"/>
    <property type="project" value="UniProtKB-EC"/>
</dbReference>
<dbReference type="InterPro" id="IPR050266">
    <property type="entry name" value="AB_hydrolase_sf"/>
</dbReference>
<sequence>MVDTPLYVEKSGNPDGPTLIFLHAIGTSGWMWQNQVKLLSHFNCIVPDLPGHGNSNHIPWQSFAKTAQLVTNLIQVHAKSGKANIVGLSLGAYVSLQLLSDSPSVVERAVLSGVHILPMPNKQLMMMMSYLMMPFMRSSWMAHLNANALHIPPEQFDGYHRSFRQMSRQAFLKASGDAVNFEVPENISSIAVPTLITAGENEQALIHKSQQALVKMTPHIEAYIAPNVGHGWSLEAPQLFAEMIYSWIQAQPLPDQLQPVV</sequence>
<dbReference type="OrthoDB" id="9797695at2"/>
<feature type="domain" description="AB hydrolase-1" evidence="1">
    <location>
        <begin position="19"/>
        <end position="242"/>
    </location>
</feature>
<dbReference type="EMBL" id="PQWO01000044">
    <property type="protein sequence ID" value="PZD70304.1"/>
    <property type="molecule type" value="Genomic_DNA"/>
</dbReference>
<reference evidence="2 3" key="1">
    <citation type="journal article" date="2018" name="Sci. Rep.">
        <title>A novel species of the marine cyanobacterium Acaryochloris with a unique pigment content and lifestyle.</title>
        <authorList>
            <person name="Partensky F."/>
            <person name="Six C."/>
            <person name="Ratin M."/>
            <person name="Garczarek L."/>
            <person name="Vaulot D."/>
            <person name="Probert I."/>
            <person name="Calteau A."/>
            <person name="Gourvil P."/>
            <person name="Marie D."/>
            <person name="Grebert T."/>
            <person name="Bouchier C."/>
            <person name="Le Panse S."/>
            <person name="Gachenot M."/>
            <person name="Rodriguez F."/>
            <person name="Garrido J.L."/>
        </authorList>
    </citation>
    <scope>NUCLEOTIDE SEQUENCE [LARGE SCALE GENOMIC DNA]</scope>
    <source>
        <strain evidence="2 3">RCC1774</strain>
    </source>
</reference>
<dbReference type="Proteomes" id="UP000248857">
    <property type="component" value="Unassembled WGS sequence"/>
</dbReference>
<comment type="caution">
    <text evidence="2">The sequence shown here is derived from an EMBL/GenBank/DDBJ whole genome shotgun (WGS) entry which is preliminary data.</text>
</comment>
<proteinExistence type="predicted"/>
<dbReference type="InterPro" id="IPR000073">
    <property type="entry name" value="AB_hydrolase_1"/>
</dbReference>
<evidence type="ECO:0000259" key="1">
    <source>
        <dbReference type="Pfam" id="PF12697"/>
    </source>
</evidence>
<accession>A0A2W1JJ70</accession>
<organism evidence="2 3">
    <name type="scientific">Acaryochloris thomasi RCC1774</name>
    <dbReference type="NCBI Taxonomy" id="1764569"/>
    <lineage>
        <taxon>Bacteria</taxon>
        <taxon>Bacillati</taxon>
        <taxon>Cyanobacteriota</taxon>
        <taxon>Cyanophyceae</taxon>
        <taxon>Acaryochloridales</taxon>
        <taxon>Acaryochloridaceae</taxon>
        <taxon>Acaryochloris</taxon>
        <taxon>Acaryochloris thomasi</taxon>
    </lineage>
</organism>
<gene>
    <name evidence="2" type="primary">ybfK</name>
    <name evidence="2" type="ORF">C1752_14313</name>
</gene>
<dbReference type="PANTHER" id="PTHR43798">
    <property type="entry name" value="MONOACYLGLYCEROL LIPASE"/>
    <property type="match status" value="1"/>
</dbReference>
<name>A0A2W1JJ70_9CYAN</name>
<evidence type="ECO:0000313" key="3">
    <source>
        <dbReference type="Proteomes" id="UP000248857"/>
    </source>
</evidence>
<keyword evidence="3" id="KW-1185">Reference proteome</keyword>
<dbReference type="Gene3D" id="3.40.50.1820">
    <property type="entry name" value="alpha/beta hydrolase"/>
    <property type="match status" value="1"/>
</dbReference>
<dbReference type="Pfam" id="PF12697">
    <property type="entry name" value="Abhydrolase_6"/>
    <property type="match status" value="1"/>
</dbReference>